<feature type="transmembrane region" description="Helical" evidence="7">
    <location>
        <begin position="73"/>
        <end position="93"/>
    </location>
</feature>
<keyword evidence="4 7" id="KW-1133">Transmembrane helix</keyword>
<feature type="transmembrane region" description="Helical" evidence="7">
    <location>
        <begin position="186"/>
        <end position="202"/>
    </location>
</feature>
<evidence type="ECO:0000256" key="5">
    <source>
        <dbReference type="ARBA" id="ARBA00023136"/>
    </source>
</evidence>
<comment type="subcellular location">
    <subcellularLocation>
        <location evidence="1">Membrane</location>
        <topology evidence="1">Multi-pass membrane protein</topology>
    </subcellularLocation>
</comment>
<evidence type="ECO:0000256" key="3">
    <source>
        <dbReference type="ARBA" id="ARBA00022692"/>
    </source>
</evidence>
<evidence type="ECO:0000256" key="7">
    <source>
        <dbReference type="SAM" id="Phobius"/>
    </source>
</evidence>
<comment type="caution">
    <text evidence="9">The sequence shown here is derived from an EMBL/GenBank/DDBJ whole genome shotgun (WGS) entry which is preliminary data.</text>
</comment>
<organism evidence="9 10">
    <name type="scientific">Entomortierella chlamydospora</name>
    <dbReference type="NCBI Taxonomy" id="101097"/>
    <lineage>
        <taxon>Eukaryota</taxon>
        <taxon>Fungi</taxon>
        <taxon>Fungi incertae sedis</taxon>
        <taxon>Mucoromycota</taxon>
        <taxon>Mortierellomycotina</taxon>
        <taxon>Mortierellomycetes</taxon>
        <taxon>Mortierellales</taxon>
        <taxon>Mortierellaceae</taxon>
        <taxon>Entomortierella</taxon>
    </lineage>
</organism>
<keyword evidence="3 7" id="KW-0812">Transmembrane</keyword>
<dbReference type="InterPro" id="IPR013057">
    <property type="entry name" value="AA_transpt_TM"/>
</dbReference>
<evidence type="ECO:0000256" key="1">
    <source>
        <dbReference type="ARBA" id="ARBA00004141"/>
    </source>
</evidence>
<feature type="compositionally biased region" description="Polar residues" evidence="6">
    <location>
        <begin position="1"/>
        <end position="12"/>
    </location>
</feature>
<feature type="transmembrane region" description="Helical" evidence="7">
    <location>
        <begin position="327"/>
        <end position="351"/>
    </location>
</feature>
<sequence length="464" mass="50686">MVEASSQGQFTPLSFDLDKKAPQTGSSVTISSDGDGSHTINNHNNEKCLEKNVDDYGGDLLAERPSQGGNISAFFNIVCVVAGTGTLGLPYSLAKGGWIGVGILILSVIMSIYTGILIIKCIYYNGHTRLASYQEIGQHAFGRIGLIAVWFFHTSIVLGAPVMYFILSGTEIQGLTQVHVNLSDKVWIWICCGVVSIPFVLMKSLKEVSLLSIFGVIATVVLVVVTMVESGLDYKNHKDTVKYDGAILRNLPLTVATISVCFGGNVVYMHVEESMRYPRAWNKVLVWAMIACCLMYSMVAIPGYLTYGPDAASPILTSLPDGPSNKVATIMIVAHVLLAAPVLMTSFALEVERVMGISVEKRGVFRERVYRTVVRLVIMGVVGGIACLVPFFDSFLSLLGALGNCMLIYVLPIGFYWKLIGWRQMRWYELVWCGIILIIGLLGCIIGSIDAIEELYRDFTQGSS</sequence>
<dbReference type="EMBL" id="JAAAID010001314">
    <property type="protein sequence ID" value="KAG0010543.1"/>
    <property type="molecule type" value="Genomic_DNA"/>
</dbReference>
<dbReference type="AlphaFoldDB" id="A0A9P6SXT1"/>
<comment type="similarity">
    <text evidence="2">Belongs to the amino acid/polyamine transporter 2 family.</text>
</comment>
<dbReference type="Proteomes" id="UP000703661">
    <property type="component" value="Unassembled WGS sequence"/>
</dbReference>
<evidence type="ECO:0000259" key="8">
    <source>
        <dbReference type="Pfam" id="PF01490"/>
    </source>
</evidence>
<dbReference type="PANTHER" id="PTHR22950:SF349">
    <property type="entry name" value="AMINO ACID TRANSPORTER TRANSMEMBRANE DOMAIN-CONTAINING PROTEIN"/>
    <property type="match status" value="1"/>
</dbReference>
<accession>A0A9P6SXT1</accession>
<reference evidence="9" key="1">
    <citation type="journal article" date="2020" name="Fungal Divers.">
        <title>Resolving the Mortierellaceae phylogeny through synthesis of multi-gene phylogenetics and phylogenomics.</title>
        <authorList>
            <person name="Vandepol N."/>
            <person name="Liber J."/>
            <person name="Desiro A."/>
            <person name="Na H."/>
            <person name="Kennedy M."/>
            <person name="Barry K."/>
            <person name="Grigoriev I.V."/>
            <person name="Miller A.N."/>
            <person name="O'Donnell K."/>
            <person name="Stajich J.E."/>
            <person name="Bonito G."/>
        </authorList>
    </citation>
    <scope>NUCLEOTIDE SEQUENCE</scope>
    <source>
        <strain evidence="9">NRRL 2769</strain>
    </source>
</reference>
<name>A0A9P6SXT1_9FUNG</name>
<feature type="transmembrane region" description="Helical" evidence="7">
    <location>
        <begin position="280"/>
        <end position="307"/>
    </location>
</feature>
<keyword evidence="5 7" id="KW-0472">Membrane</keyword>
<gene>
    <name evidence="9" type="ORF">BGZ80_001395</name>
</gene>
<evidence type="ECO:0000256" key="2">
    <source>
        <dbReference type="ARBA" id="ARBA00008066"/>
    </source>
</evidence>
<dbReference type="GO" id="GO:0005774">
    <property type="term" value="C:vacuolar membrane"/>
    <property type="evidence" value="ECO:0007669"/>
    <property type="project" value="TreeGrafter"/>
</dbReference>
<evidence type="ECO:0000313" key="9">
    <source>
        <dbReference type="EMBL" id="KAG0010543.1"/>
    </source>
</evidence>
<dbReference type="OrthoDB" id="40134at2759"/>
<dbReference type="PANTHER" id="PTHR22950">
    <property type="entry name" value="AMINO ACID TRANSPORTER"/>
    <property type="match status" value="1"/>
</dbReference>
<feature type="transmembrane region" description="Helical" evidence="7">
    <location>
        <begin position="398"/>
        <end position="417"/>
    </location>
</feature>
<feature type="region of interest" description="Disordered" evidence="6">
    <location>
        <begin position="1"/>
        <end position="44"/>
    </location>
</feature>
<feature type="transmembrane region" description="Helical" evidence="7">
    <location>
        <begin position="429"/>
        <end position="449"/>
    </location>
</feature>
<feature type="transmembrane region" description="Helical" evidence="7">
    <location>
        <begin position="209"/>
        <end position="227"/>
    </location>
</feature>
<proteinExistence type="inferred from homology"/>
<protein>
    <recommendedName>
        <fullName evidence="8">Amino acid transporter transmembrane domain-containing protein</fullName>
    </recommendedName>
</protein>
<evidence type="ECO:0000256" key="4">
    <source>
        <dbReference type="ARBA" id="ARBA00022989"/>
    </source>
</evidence>
<keyword evidence="10" id="KW-1185">Reference proteome</keyword>
<feature type="domain" description="Amino acid transporter transmembrane" evidence="8">
    <location>
        <begin position="68"/>
        <end position="452"/>
    </location>
</feature>
<feature type="transmembrane region" description="Helical" evidence="7">
    <location>
        <begin position="144"/>
        <end position="166"/>
    </location>
</feature>
<evidence type="ECO:0000256" key="6">
    <source>
        <dbReference type="SAM" id="MobiDB-lite"/>
    </source>
</evidence>
<feature type="compositionally biased region" description="Polar residues" evidence="6">
    <location>
        <begin position="23"/>
        <end position="43"/>
    </location>
</feature>
<feature type="transmembrane region" description="Helical" evidence="7">
    <location>
        <begin position="247"/>
        <end position="268"/>
    </location>
</feature>
<feature type="transmembrane region" description="Helical" evidence="7">
    <location>
        <begin position="99"/>
        <end position="123"/>
    </location>
</feature>
<dbReference type="Pfam" id="PF01490">
    <property type="entry name" value="Aa_trans"/>
    <property type="match status" value="1"/>
</dbReference>
<dbReference type="GO" id="GO:0015179">
    <property type="term" value="F:L-amino acid transmembrane transporter activity"/>
    <property type="evidence" value="ECO:0007669"/>
    <property type="project" value="TreeGrafter"/>
</dbReference>
<evidence type="ECO:0000313" key="10">
    <source>
        <dbReference type="Proteomes" id="UP000703661"/>
    </source>
</evidence>
<feature type="transmembrane region" description="Helical" evidence="7">
    <location>
        <begin position="372"/>
        <end position="392"/>
    </location>
</feature>